<dbReference type="EMBL" id="BJOL01000033">
    <property type="protein sequence ID" value="GED60711.1"/>
    <property type="molecule type" value="Genomic_DNA"/>
</dbReference>
<sequence>MDISLGVCLSCTFHYKGEMSLKFDQDVNKMSQRTNAYFTIKQKQPYSSPMTGIRQEIGY</sequence>
<gene>
    <name evidence="1" type="ORF">BFO01nite_48430</name>
</gene>
<accession>A0ABQ0TBL8</accession>
<proteinExistence type="predicted"/>
<name>A0ABQ0TBL8_9BACL</name>
<keyword evidence="2" id="KW-1185">Reference proteome</keyword>
<reference evidence="1 2" key="1">
    <citation type="submission" date="2019-06" db="EMBL/GenBank/DDBJ databases">
        <title>Whole genome shotgun sequence of Brevibacillus formosus NBRC 15716.</title>
        <authorList>
            <person name="Hosoyama A."/>
            <person name="Uohara A."/>
            <person name="Ohji S."/>
            <person name="Ichikawa N."/>
        </authorList>
    </citation>
    <scope>NUCLEOTIDE SEQUENCE [LARGE SCALE GENOMIC DNA]</scope>
    <source>
        <strain evidence="1 2">NBRC 15716</strain>
    </source>
</reference>
<comment type="caution">
    <text evidence="1">The sequence shown here is derived from an EMBL/GenBank/DDBJ whole genome shotgun (WGS) entry which is preliminary data.</text>
</comment>
<protein>
    <submittedName>
        <fullName evidence="1">Uncharacterized protein</fullName>
    </submittedName>
</protein>
<evidence type="ECO:0000313" key="1">
    <source>
        <dbReference type="EMBL" id="GED60711.1"/>
    </source>
</evidence>
<evidence type="ECO:0000313" key="2">
    <source>
        <dbReference type="Proteomes" id="UP000319498"/>
    </source>
</evidence>
<dbReference type="Proteomes" id="UP000319498">
    <property type="component" value="Unassembled WGS sequence"/>
</dbReference>
<organism evidence="1 2">
    <name type="scientific">Brevibacillus formosus</name>
    <dbReference type="NCBI Taxonomy" id="54913"/>
    <lineage>
        <taxon>Bacteria</taxon>
        <taxon>Bacillati</taxon>
        <taxon>Bacillota</taxon>
        <taxon>Bacilli</taxon>
        <taxon>Bacillales</taxon>
        <taxon>Paenibacillaceae</taxon>
        <taxon>Brevibacillus</taxon>
    </lineage>
</organism>